<dbReference type="EMBL" id="BJYS01000004">
    <property type="protein sequence ID" value="GEO03172.1"/>
    <property type="molecule type" value="Genomic_DNA"/>
</dbReference>
<dbReference type="InterPro" id="IPR002645">
    <property type="entry name" value="STAS_dom"/>
</dbReference>
<proteinExistence type="predicted"/>
<reference evidence="2 3" key="1">
    <citation type="submission" date="2019-07" db="EMBL/GenBank/DDBJ databases">
        <title>Whole genome shotgun sequence of Adhaeribacter aerolatus NBRC 106133.</title>
        <authorList>
            <person name="Hosoyama A."/>
            <person name="Uohara A."/>
            <person name="Ohji S."/>
            <person name="Ichikawa N."/>
        </authorList>
    </citation>
    <scope>NUCLEOTIDE SEQUENCE [LARGE SCALE GENOMIC DNA]</scope>
    <source>
        <strain evidence="2 3">NBRC 106133</strain>
    </source>
</reference>
<sequence>MKVIILEELQGFIIKPSGRFEDGDCLELKEVLERGISSHKRLVLIDLKDLHNITAAGQRLLLSYAGQLETLHRLLALYQVNSSVLAAFEDSGLAKVIYIAPSLHEARALATMQR</sequence>
<gene>
    <name evidence="2" type="ORF">AAE02nite_08360</name>
</gene>
<evidence type="ECO:0000313" key="3">
    <source>
        <dbReference type="Proteomes" id="UP000321532"/>
    </source>
</evidence>
<dbReference type="Gene3D" id="3.30.750.24">
    <property type="entry name" value="STAS domain"/>
    <property type="match status" value="1"/>
</dbReference>
<protein>
    <recommendedName>
        <fullName evidence="1">STAS domain-containing protein</fullName>
    </recommendedName>
</protein>
<dbReference type="RefSeq" id="WP_146895208.1">
    <property type="nucleotide sequence ID" value="NZ_BJYS01000004.1"/>
</dbReference>
<evidence type="ECO:0000313" key="2">
    <source>
        <dbReference type="EMBL" id="GEO03172.1"/>
    </source>
</evidence>
<keyword evidence="3" id="KW-1185">Reference proteome</keyword>
<dbReference type="InterPro" id="IPR036513">
    <property type="entry name" value="STAS_dom_sf"/>
</dbReference>
<evidence type="ECO:0000259" key="1">
    <source>
        <dbReference type="PROSITE" id="PS50801"/>
    </source>
</evidence>
<comment type="caution">
    <text evidence="2">The sequence shown here is derived from an EMBL/GenBank/DDBJ whole genome shotgun (WGS) entry which is preliminary data.</text>
</comment>
<name>A0A512ATX5_9BACT</name>
<dbReference type="Proteomes" id="UP000321532">
    <property type="component" value="Unassembled WGS sequence"/>
</dbReference>
<dbReference type="CDD" id="cd07043">
    <property type="entry name" value="STAS_anti-anti-sigma_factors"/>
    <property type="match status" value="1"/>
</dbReference>
<dbReference type="AlphaFoldDB" id="A0A512ATX5"/>
<accession>A0A512ATX5</accession>
<dbReference type="Pfam" id="PF01740">
    <property type="entry name" value="STAS"/>
    <property type="match status" value="1"/>
</dbReference>
<dbReference type="SUPFAM" id="SSF52091">
    <property type="entry name" value="SpoIIaa-like"/>
    <property type="match status" value="1"/>
</dbReference>
<feature type="domain" description="STAS" evidence="1">
    <location>
        <begin position="13"/>
        <end position="110"/>
    </location>
</feature>
<organism evidence="2 3">
    <name type="scientific">Adhaeribacter aerolatus</name>
    <dbReference type="NCBI Taxonomy" id="670289"/>
    <lineage>
        <taxon>Bacteria</taxon>
        <taxon>Pseudomonadati</taxon>
        <taxon>Bacteroidota</taxon>
        <taxon>Cytophagia</taxon>
        <taxon>Cytophagales</taxon>
        <taxon>Hymenobacteraceae</taxon>
        <taxon>Adhaeribacter</taxon>
    </lineage>
</organism>
<dbReference type="PROSITE" id="PS50801">
    <property type="entry name" value="STAS"/>
    <property type="match status" value="1"/>
</dbReference>